<accession>A0A5N0UNF6</accession>
<reference evidence="4" key="1">
    <citation type="submission" date="2019-09" db="EMBL/GenBank/DDBJ databases">
        <authorList>
            <person name="Teo W.F.A."/>
            <person name="Duangmal K."/>
        </authorList>
    </citation>
    <scope>NUCLEOTIDE SEQUENCE [LARGE SCALE GENOMIC DNA]</scope>
    <source>
        <strain evidence="4">K81G1</strain>
    </source>
</reference>
<dbReference type="SUPFAM" id="SSF50475">
    <property type="entry name" value="FMN-binding split barrel"/>
    <property type="match status" value="1"/>
</dbReference>
<dbReference type="Proteomes" id="UP000319769">
    <property type="component" value="Unassembled WGS sequence"/>
</dbReference>
<dbReference type="InterPro" id="IPR002563">
    <property type="entry name" value="Flavin_Rdtase-like_dom"/>
</dbReference>
<evidence type="ECO:0000313" key="4">
    <source>
        <dbReference type="EMBL" id="KAA9148131.1"/>
    </source>
</evidence>
<dbReference type="EMBL" id="VMNW02000176">
    <property type="protein sequence ID" value="KAA9148131.1"/>
    <property type="molecule type" value="Genomic_DNA"/>
</dbReference>
<evidence type="ECO:0000256" key="2">
    <source>
        <dbReference type="ARBA" id="ARBA00023002"/>
    </source>
</evidence>
<dbReference type="AlphaFoldDB" id="A0A5N0UNF6"/>
<dbReference type="PANTHER" id="PTHR30466:SF11">
    <property type="entry name" value="FLAVIN-DEPENDENT MONOOXYGENASE, REDUCTASE SUBUNIT HSAB"/>
    <property type="match status" value="1"/>
</dbReference>
<comment type="caution">
    <text evidence="4">The sequence shown here is derived from an EMBL/GenBank/DDBJ whole genome shotgun (WGS) entry which is preliminary data.</text>
</comment>
<organism evidence="4 5">
    <name type="scientific">Amycolatopsis acidicola</name>
    <dbReference type="NCBI Taxonomy" id="2596893"/>
    <lineage>
        <taxon>Bacteria</taxon>
        <taxon>Bacillati</taxon>
        <taxon>Actinomycetota</taxon>
        <taxon>Actinomycetes</taxon>
        <taxon>Pseudonocardiales</taxon>
        <taxon>Pseudonocardiaceae</taxon>
        <taxon>Amycolatopsis</taxon>
    </lineage>
</organism>
<proteinExistence type="inferred from homology"/>
<dbReference type="OrthoDB" id="9792858at2"/>
<dbReference type="InterPro" id="IPR012349">
    <property type="entry name" value="Split_barrel_FMN-bd"/>
</dbReference>
<keyword evidence="2" id="KW-0560">Oxidoreductase</keyword>
<dbReference type="Pfam" id="PF01613">
    <property type="entry name" value="Flavin_Reduct"/>
    <property type="match status" value="1"/>
</dbReference>
<name>A0A5N0UNF6_9PSEU</name>
<evidence type="ECO:0000256" key="1">
    <source>
        <dbReference type="ARBA" id="ARBA00008898"/>
    </source>
</evidence>
<dbReference type="PANTHER" id="PTHR30466">
    <property type="entry name" value="FLAVIN REDUCTASE"/>
    <property type="match status" value="1"/>
</dbReference>
<comment type="similarity">
    <text evidence="1">Belongs to the non-flavoprotein flavin reductase family.</text>
</comment>
<dbReference type="SMART" id="SM00903">
    <property type="entry name" value="Flavin_Reduct"/>
    <property type="match status" value="1"/>
</dbReference>
<keyword evidence="5" id="KW-1185">Reference proteome</keyword>
<gene>
    <name evidence="4" type="ORF">FPZ12_045125</name>
</gene>
<dbReference type="GO" id="GO:0010181">
    <property type="term" value="F:FMN binding"/>
    <property type="evidence" value="ECO:0007669"/>
    <property type="project" value="InterPro"/>
</dbReference>
<sequence>MAELTSVHDADSTVNTAALRAAFGRFPSGVTAMCALGDYGGPVGIAASSFVSVSLDRFEGLSWHATDEGAVLLHGATAWLDCSIESAVPAGDHVLVLFRVHRQSVHPEHDPLTGLEKAS</sequence>
<dbReference type="Gene3D" id="2.30.110.10">
    <property type="entry name" value="Electron Transport, Fmn-binding Protein, Chain A"/>
    <property type="match status" value="2"/>
</dbReference>
<dbReference type="InterPro" id="IPR050268">
    <property type="entry name" value="NADH-dep_flavin_reductase"/>
</dbReference>
<evidence type="ECO:0000259" key="3">
    <source>
        <dbReference type="SMART" id="SM00903"/>
    </source>
</evidence>
<dbReference type="GO" id="GO:0042602">
    <property type="term" value="F:riboflavin reductase (NADPH) activity"/>
    <property type="evidence" value="ECO:0007669"/>
    <property type="project" value="TreeGrafter"/>
</dbReference>
<protein>
    <submittedName>
        <fullName evidence="4">Flavin reductase family protein</fullName>
    </submittedName>
</protein>
<feature type="domain" description="Flavin reductase like" evidence="3">
    <location>
        <begin position="23"/>
        <end position="110"/>
    </location>
</feature>
<evidence type="ECO:0000313" key="5">
    <source>
        <dbReference type="Proteomes" id="UP000319769"/>
    </source>
</evidence>
<dbReference type="RefSeq" id="WP_144762021.1">
    <property type="nucleotide sequence ID" value="NZ_VMNW02000176.1"/>
</dbReference>